<feature type="transmembrane region" description="Helical" evidence="7">
    <location>
        <begin position="79"/>
        <end position="98"/>
    </location>
</feature>
<dbReference type="PANTHER" id="PTHR11662:SF280">
    <property type="entry name" value="FI21844P1-RELATED"/>
    <property type="match status" value="1"/>
</dbReference>
<dbReference type="PROSITE" id="PS50850">
    <property type="entry name" value="MFS"/>
    <property type="match status" value="1"/>
</dbReference>
<feature type="transmembrane region" description="Helical" evidence="7">
    <location>
        <begin position="33"/>
        <end position="56"/>
    </location>
</feature>
<dbReference type="Gene3D" id="1.20.1250.20">
    <property type="entry name" value="MFS general substrate transporter like domains"/>
    <property type="match status" value="2"/>
</dbReference>
<dbReference type="SUPFAM" id="SSF103473">
    <property type="entry name" value="MFS general substrate transporter"/>
    <property type="match status" value="1"/>
</dbReference>
<keyword evidence="6 7" id="KW-0472">Membrane</keyword>
<reference evidence="10" key="3">
    <citation type="submission" date="2014-09" db="EMBL/GenBank/DDBJ databases">
        <authorList>
            <person name="Magalhaes I.L.F."/>
            <person name="Oliveira U."/>
            <person name="Santos F.R."/>
            <person name="Vidigal T.H.D.A."/>
            <person name="Brescovit A.D."/>
            <person name="Santos A.J."/>
        </authorList>
    </citation>
    <scope>NUCLEOTIDE SEQUENCE</scope>
</reference>
<dbReference type="GO" id="GO:0006820">
    <property type="term" value="P:monoatomic anion transport"/>
    <property type="evidence" value="ECO:0007669"/>
    <property type="project" value="TreeGrafter"/>
</dbReference>
<keyword evidence="2" id="KW-0813">Transport</keyword>
<evidence type="ECO:0000313" key="9">
    <source>
        <dbReference type="EMBL" id="JAG14194.1"/>
    </source>
</evidence>
<dbReference type="FunFam" id="1.20.1250.20:FF:000003">
    <property type="entry name" value="Solute carrier family 17 member 3"/>
    <property type="match status" value="1"/>
</dbReference>
<dbReference type="Pfam" id="PF07690">
    <property type="entry name" value="MFS_1"/>
    <property type="match status" value="1"/>
</dbReference>
<dbReference type="InterPro" id="IPR036259">
    <property type="entry name" value="MFS_trans_sf"/>
</dbReference>
<evidence type="ECO:0000256" key="6">
    <source>
        <dbReference type="ARBA" id="ARBA00023136"/>
    </source>
</evidence>
<accession>A0A0A9X2K2</accession>
<evidence type="ECO:0000256" key="7">
    <source>
        <dbReference type="SAM" id="Phobius"/>
    </source>
</evidence>
<dbReference type="AlphaFoldDB" id="A0A0A9X2K2"/>
<dbReference type="InterPro" id="IPR020846">
    <property type="entry name" value="MFS_dom"/>
</dbReference>
<reference evidence="9" key="2">
    <citation type="submission" date="2014-07" db="EMBL/GenBank/DDBJ databases">
        <authorList>
            <person name="Hull J."/>
        </authorList>
    </citation>
    <scope>NUCLEOTIDE SEQUENCE</scope>
</reference>
<reference evidence="9" key="1">
    <citation type="journal article" date="2014" name="PLoS ONE">
        <title>Transcriptome-Based Identification of ABC Transporters in the Western Tarnished Plant Bug Lygus hesperus.</title>
        <authorList>
            <person name="Hull J.J."/>
            <person name="Chaney K."/>
            <person name="Geib S.M."/>
            <person name="Fabrick J.A."/>
            <person name="Brent C.S."/>
            <person name="Walsh D."/>
            <person name="Lavine L.C."/>
        </authorList>
    </citation>
    <scope>NUCLEOTIDE SEQUENCE</scope>
</reference>
<feature type="transmembrane region" description="Helical" evidence="7">
    <location>
        <begin position="333"/>
        <end position="354"/>
    </location>
</feature>
<evidence type="ECO:0000256" key="1">
    <source>
        <dbReference type="ARBA" id="ARBA00004141"/>
    </source>
</evidence>
<feature type="non-terminal residue" evidence="9">
    <location>
        <position position="1"/>
    </location>
</feature>
<sequence>TLSSVSRVYIEMAAATDAPKPAKTIGERHKQACIMFLGLVVAYMQRVNVSVGIVAMTDPTASSNPDIPTVNYTTSEKGMISSMFFYGYLISGIPAGILADKFGPVKLVAIIGGILCGIGTISIPFAVTHMGFWTVSILRILQGLGQGFFYPCLNTHMAKWAIPQERSQFTWLWTGSQLGTIIMLVSGGELAEGASGWPAIFYYSGILSITWGVFSLVFGADSPSKHKYITEIERRYIESNLPPVKKDGERTKIPWMSLVSSVPFLTLAFNFICQNWGFFTLLTLTPTYIHGVYGFSIKDNGFLSAIPYIGMLFGGFLLSAVADRMSRRFSTNFIRKLFNSIGLYGAAAPLFALSTFHTNATGAMVLLSLATTFNAGIFNGIQCNHLDLAPNLAGILMGITNAMSNIASITAPQWAGFIVKDESSGEQWQIVFLVSAAIYVMGNTAFLIFGSTTIQRWNDPNFLSAEPSISGVPPICEEDGIKT</sequence>
<organism evidence="9">
    <name type="scientific">Lygus hesperus</name>
    <name type="common">Western plant bug</name>
    <dbReference type="NCBI Taxonomy" id="30085"/>
    <lineage>
        <taxon>Eukaryota</taxon>
        <taxon>Metazoa</taxon>
        <taxon>Ecdysozoa</taxon>
        <taxon>Arthropoda</taxon>
        <taxon>Hexapoda</taxon>
        <taxon>Insecta</taxon>
        <taxon>Pterygota</taxon>
        <taxon>Neoptera</taxon>
        <taxon>Paraneoptera</taxon>
        <taxon>Hemiptera</taxon>
        <taxon>Heteroptera</taxon>
        <taxon>Panheteroptera</taxon>
        <taxon>Cimicomorpha</taxon>
        <taxon>Miridae</taxon>
        <taxon>Mirini</taxon>
        <taxon>Lygus</taxon>
    </lineage>
</organism>
<protein>
    <submittedName>
        <fullName evidence="9">Putative inorganic phosphate cotransporter</fullName>
    </submittedName>
</protein>
<dbReference type="InterPro" id="IPR050382">
    <property type="entry name" value="MFS_Na/Anion_cotransporter"/>
</dbReference>
<feature type="transmembrane region" description="Helical" evidence="7">
    <location>
        <begin position="427"/>
        <end position="449"/>
    </location>
</feature>
<evidence type="ECO:0000256" key="2">
    <source>
        <dbReference type="ARBA" id="ARBA00022448"/>
    </source>
</evidence>
<comment type="subcellular location">
    <subcellularLocation>
        <location evidence="1">Membrane</location>
        <topology evidence="1">Multi-pass membrane protein</topology>
    </subcellularLocation>
</comment>
<dbReference type="EMBL" id="GBHO01029410">
    <property type="protein sequence ID" value="JAG14194.1"/>
    <property type="molecule type" value="Transcribed_RNA"/>
</dbReference>
<dbReference type="PANTHER" id="PTHR11662">
    <property type="entry name" value="SOLUTE CARRIER FAMILY 17"/>
    <property type="match status" value="1"/>
</dbReference>
<feature type="transmembrane region" description="Helical" evidence="7">
    <location>
        <begin position="132"/>
        <end position="150"/>
    </location>
</feature>
<feature type="transmembrane region" description="Helical" evidence="7">
    <location>
        <begin position="255"/>
        <end position="282"/>
    </location>
</feature>
<feature type="transmembrane region" description="Helical" evidence="7">
    <location>
        <begin position="393"/>
        <end position="415"/>
    </location>
</feature>
<dbReference type="GO" id="GO:0015293">
    <property type="term" value="F:symporter activity"/>
    <property type="evidence" value="ECO:0007669"/>
    <property type="project" value="UniProtKB-KW"/>
</dbReference>
<dbReference type="EMBL" id="GBRD01000247">
    <property type="protein sequence ID" value="JAG65574.1"/>
    <property type="molecule type" value="Transcribed_RNA"/>
</dbReference>
<evidence type="ECO:0000256" key="5">
    <source>
        <dbReference type="ARBA" id="ARBA00022989"/>
    </source>
</evidence>
<proteinExistence type="predicted"/>
<feature type="transmembrane region" description="Helical" evidence="7">
    <location>
        <begin position="360"/>
        <end position="381"/>
    </location>
</feature>
<feature type="transmembrane region" description="Helical" evidence="7">
    <location>
        <begin position="200"/>
        <end position="220"/>
    </location>
</feature>
<feature type="transmembrane region" description="Helical" evidence="7">
    <location>
        <begin position="171"/>
        <end position="188"/>
    </location>
</feature>
<feature type="transmembrane region" description="Helical" evidence="7">
    <location>
        <begin position="302"/>
        <end position="321"/>
    </location>
</feature>
<keyword evidence="3 7" id="KW-0812">Transmembrane</keyword>
<gene>
    <name evidence="9" type="primary">Picot_0</name>
    <name evidence="9" type="ORF">CM83_49173</name>
</gene>
<dbReference type="GO" id="GO:0016020">
    <property type="term" value="C:membrane"/>
    <property type="evidence" value="ECO:0007669"/>
    <property type="project" value="UniProtKB-SubCell"/>
</dbReference>
<name>A0A0A9X2K2_LYGHE</name>
<keyword evidence="5 7" id="KW-1133">Transmembrane helix</keyword>
<feature type="transmembrane region" description="Helical" evidence="7">
    <location>
        <begin position="105"/>
        <end position="126"/>
    </location>
</feature>
<keyword evidence="4" id="KW-0769">Symport</keyword>
<dbReference type="FunFam" id="1.20.1250.20:FF:000423">
    <property type="entry name" value="Putative inorganic phosphate cotransporter-like Protein"/>
    <property type="match status" value="1"/>
</dbReference>
<feature type="domain" description="Major facilitator superfamily (MFS) profile" evidence="8">
    <location>
        <begin position="34"/>
        <end position="454"/>
    </location>
</feature>
<dbReference type="InterPro" id="IPR011701">
    <property type="entry name" value="MFS"/>
</dbReference>
<evidence type="ECO:0000256" key="4">
    <source>
        <dbReference type="ARBA" id="ARBA00022847"/>
    </source>
</evidence>
<evidence type="ECO:0000256" key="3">
    <source>
        <dbReference type="ARBA" id="ARBA00022692"/>
    </source>
</evidence>
<evidence type="ECO:0000259" key="8">
    <source>
        <dbReference type="PROSITE" id="PS50850"/>
    </source>
</evidence>
<evidence type="ECO:0000313" key="10">
    <source>
        <dbReference type="EMBL" id="JAG65574.1"/>
    </source>
</evidence>